<sequence length="430" mass="47877">MKRPLLLCIFLFALIIGGCAPGGNSSSGEAKSKGKLTPDKQTLEFWYIDPGEKEVVYQEAVKRFEEKNPDVEVKMLRTANDAYKQKLVVAMSGGTPPDVFHSWGGGWLKEFVDQNQVLDVTSKTDKEHFNELALNNSTFEDKVYGLPLGISLDLLFYNKEIFNEYGLTAPETYKEWVEIIKTLKENDVIPIALANQTKWPGAYYLMNFASRIGGPELFNEAFARDGRGFDDEAYIEAGKYIQELVEMEAFNHGFNGVPYDEGQGRQLLYSGQAAMMDMSVSLVNNTKTEAPDFEKKLDFFVFPKIDGGAGSLEDHGASTAPVWSVSAKSKNPDLATELIKELTSVETAQAYTHKTGSLSAINGVEPEDELISRIYKVAQDANYLQMPYDQTLPAELAELHKDTTQAIFGLTITPEEAAEQMEKMAKETLE</sequence>
<dbReference type="Gene3D" id="3.40.190.10">
    <property type="entry name" value="Periplasmic binding protein-like II"/>
    <property type="match status" value="2"/>
</dbReference>
<evidence type="ECO:0000256" key="1">
    <source>
        <dbReference type="ARBA" id="ARBA00008520"/>
    </source>
</evidence>
<feature type="signal peptide" evidence="3">
    <location>
        <begin position="1"/>
        <end position="20"/>
    </location>
</feature>
<dbReference type="EMBL" id="LS483476">
    <property type="protein sequence ID" value="SQI55450.1"/>
    <property type="molecule type" value="Genomic_DNA"/>
</dbReference>
<gene>
    <name evidence="4" type="primary">cycB_1</name>
    <name evidence="4" type="ORF">NCTC4824_01479</name>
</gene>
<keyword evidence="2" id="KW-0813">Transport</keyword>
<evidence type="ECO:0000256" key="2">
    <source>
        <dbReference type="ARBA" id="ARBA00022448"/>
    </source>
</evidence>
<keyword evidence="5" id="KW-1185">Reference proteome</keyword>
<name>A0A2X4WCY4_LEDLE</name>
<dbReference type="KEGG" id="blen:NCTC4824_01479"/>
<proteinExistence type="inferred from homology"/>
<accession>A0A2X4WCY4</accession>
<evidence type="ECO:0000313" key="4">
    <source>
        <dbReference type="EMBL" id="SQI55450.1"/>
    </source>
</evidence>
<reference evidence="4 5" key="1">
    <citation type="submission" date="2018-06" db="EMBL/GenBank/DDBJ databases">
        <authorList>
            <consortium name="Pathogen Informatics"/>
            <person name="Doyle S."/>
        </authorList>
    </citation>
    <scope>NUCLEOTIDE SEQUENCE [LARGE SCALE GENOMIC DNA]</scope>
    <source>
        <strain evidence="4 5">NCTC4824</strain>
    </source>
</reference>
<organism evidence="4 5">
    <name type="scientific">Lederbergia lenta</name>
    <name type="common">Bacillus lentus</name>
    <dbReference type="NCBI Taxonomy" id="1467"/>
    <lineage>
        <taxon>Bacteria</taxon>
        <taxon>Bacillati</taxon>
        <taxon>Bacillota</taxon>
        <taxon>Bacilli</taxon>
        <taxon>Bacillales</taxon>
        <taxon>Bacillaceae</taxon>
        <taxon>Lederbergia</taxon>
    </lineage>
</organism>
<dbReference type="PROSITE" id="PS51257">
    <property type="entry name" value="PROKAR_LIPOPROTEIN"/>
    <property type="match status" value="1"/>
</dbReference>
<dbReference type="Proteomes" id="UP000249134">
    <property type="component" value="Chromosome 1"/>
</dbReference>
<dbReference type="AlphaFoldDB" id="A0A2X4WCY4"/>
<dbReference type="SUPFAM" id="SSF53850">
    <property type="entry name" value="Periplasmic binding protein-like II"/>
    <property type="match status" value="1"/>
</dbReference>
<dbReference type="PANTHER" id="PTHR43649:SF29">
    <property type="entry name" value="OSMOPROTECTIVE COMPOUNDS-BINDING PROTEIN GGTB"/>
    <property type="match status" value="1"/>
</dbReference>
<dbReference type="RefSeq" id="WP_066137076.1">
    <property type="nucleotide sequence ID" value="NZ_CBCSGM010000001.1"/>
</dbReference>
<dbReference type="Pfam" id="PF01547">
    <property type="entry name" value="SBP_bac_1"/>
    <property type="match status" value="1"/>
</dbReference>
<feature type="chain" id="PRO_5039539897" evidence="3">
    <location>
        <begin position="21"/>
        <end position="430"/>
    </location>
</feature>
<keyword evidence="3" id="KW-0732">Signal</keyword>
<dbReference type="PANTHER" id="PTHR43649">
    <property type="entry name" value="ARABINOSE-BINDING PROTEIN-RELATED"/>
    <property type="match status" value="1"/>
</dbReference>
<evidence type="ECO:0000313" key="5">
    <source>
        <dbReference type="Proteomes" id="UP000249134"/>
    </source>
</evidence>
<comment type="similarity">
    <text evidence="1">Belongs to the bacterial solute-binding protein 1 family.</text>
</comment>
<dbReference type="InterPro" id="IPR006059">
    <property type="entry name" value="SBP"/>
</dbReference>
<protein>
    <submittedName>
        <fullName evidence="4">Sugar ABC transporter substrate-binding protein</fullName>
    </submittedName>
</protein>
<dbReference type="InterPro" id="IPR050490">
    <property type="entry name" value="Bact_solute-bd_prot1"/>
</dbReference>
<evidence type="ECO:0000256" key="3">
    <source>
        <dbReference type="SAM" id="SignalP"/>
    </source>
</evidence>
<dbReference type="STRING" id="1348624.GCA_001591545_00566"/>